<evidence type="ECO:0000256" key="1">
    <source>
        <dbReference type="SAM" id="Phobius"/>
    </source>
</evidence>
<accession>A0AAW2RFJ4</accession>
<dbReference type="PANTHER" id="PTHR33116:SF76">
    <property type="entry name" value="DUF4283 DOMAIN-CONTAINING PROTEIN"/>
    <property type="match status" value="1"/>
</dbReference>
<feature type="chain" id="PRO_5043710890" description="Reverse transcriptase domain-containing protein" evidence="2">
    <location>
        <begin position="19"/>
        <end position="429"/>
    </location>
</feature>
<protein>
    <recommendedName>
        <fullName evidence="3">Reverse transcriptase domain-containing protein</fullName>
    </recommendedName>
</protein>
<proteinExistence type="predicted"/>
<dbReference type="Pfam" id="PF00078">
    <property type="entry name" value="RVT_1"/>
    <property type="match status" value="1"/>
</dbReference>
<comment type="caution">
    <text evidence="4">The sequence shown here is derived from an EMBL/GenBank/DDBJ whole genome shotgun (WGS) entry which is preliminary data.</text>
</comment>
<reference evidence="4" key="2">
    <citation type="journal article" date="2024" name="Plant">
        <title>Genomic evolution and insights into agronomic trait innovations of Sesamum species.</title>
        <authorList>
            <person name="Miao H."/>
            <person name="Wang L."/>
            <person name="Qu L."/>
            <person name="Liu H."/>
            <person name="Sun Y."/>
            <person name="Le M."/>
            <person name="Wang Q."/>
            <person name="Wei S."/>
            <person name="Zheng Y."/>
            <person name="Lin W."/>
            <person name="Duan Y."/>
            <person name="Cao H."/>
            <person name="Xiong S."/>
            <person name="Wang X."/>
            <person name="Wei L."/>
            <person name="Li C."/>
            <person name="Ma Q."/>
            <person name="Ju M."/>
            <person name="Zhao R."/>
            <person name="Li G."/>
            <person name="Mu C."/>
            <person name="Tian Q."/>
            <person name="Mei H."/>
            <person name="Zhang T."/>
            <person name="Gao T."/>
            <person name="Zhang H."/>
        </authorList>
    </citation>
    <scope>NUCLEOTIDE SEQUENCE</scope>
    <source>
        <strain evidence="4">G02</strain>
    </source>
</reference>
<sequence length="429" mass="49387">MSPFLFVLVMEVLQLKLQQFIEQDGGFSYHWKCEGIGLFQLCFADDLLLFCKADIPSVTVFKRGLEEFAKMSGLRANPQKSQMILFRSAFGMKELLLNILGFPEGHLPLRYLGLPLLSSRLTISDRQPLLIKIDSRIKGWEGIQLSFAGRLQLIKSVLLALNIYWAMAFILPKGVIKEVEKRLRGFLWKGHSNEGYPKVAWNLVCRPIEEGGQGIRDLHALNRALMSRHLWNVIIGSSTSIWVTWIVIIDFETSLYGWLILGPLISRFPWGSSILQLSETSKLSSVIIEGNGIGHLLQLWSAMRSFKTYLTHVVCIYSRQCLYGLKRAVRFYWRNHSWVSDVIWAARKWRGKHYVNATFRALPASILYHIWQERNRRVFQGIERPSSSVVHAAVDEIRQRIVTVDLPNSVSKRGLYRLWRIPWSDEGTA</sequence>
<keyword evidence="1" id="KW-0472">Membrane</keyword>
<gene>
    <name evidence="4" type="ORF">Sradi_3185600</name>
</gene>
<feature type="transmembrane region" description="Helical" evidence="1">
    <location>
        <begin position="153"/>
        <end position="172"/>
    </location>
</feature>
<reference evidence="4" key="1">
    <citation type="submission" date="2020-06" db="EMBL/GenBank/DDBJ databases">
        <authorList>
            <person name="Li T."/>
            <person name="Hu X."/>
            <person name="Zhang T."/>
            <person name="Song X."/>
            <person name="Zhang H."/>
            <person name="Dai N."/>
            <person name="Sheng W."/>
            <person name="Hou X."/>
            <person name="Wei L."/>
        </authorList>
    </citation>
    <scope>NUCLEOTIDE SEQUENCE</scope>
    <source>
        <strain evidence="4">G02</strain>
        <tissue evidence="4">Leaf</tissue>
    </source>
</reference>
<evidence type="ECO:0000259" key="3">
    <source>
        <dbReference type="PROSITE" id="PS50878"/>
    </source>
</evidence>
<dbReference type="EMBL" id="JACGWJ010000013">
    <property type="protein sequence ID" value="KAL0378801.1"/>
    <property type="molecule type" value="Genomic_DNA"/>
</dbReference>
<feature type="transmembrane region" description="Helical" evidence="1">
    <location>
        <begin position="230"/>
        <end position="249"/>
    </location>
</feature>
<keyword evidence="1" id="KW-1133">Transmembrane helix</keyword>
<dbReference type="PROSITE" id="PS50878">
    <property type="entry name" value="RT_POL"/>
    <property type="match status" value="1"/>
</dbReference>
<keyword evidence="2" id="KW-0732">Signal</keyword>
<dbReference type="InterPro" id="IPR000477">
    <property type="entry name" value="RT_dom"/>
</dbReference>
<dbReference type="PANTHER" id="PTHR33116">
    <property type="entry name" value="REVERSE TRANSCRIPTASE ZINC-BINDING DOMAIN-CONTAINING PROTEIN-RELATED-RELATED"/>
    <property type="match status" value="1"/>
</dbReference>
<evidence type="ECO:0000256" key="2">
    <source>
        <dbReference type="SAM" id="SignalP"/>
    </source>
</evidence>
<evidence type="ECO:0000313" key="4">
    <source>
        <dbReference type="EMBL" id="KAL0378801.1"/>
    </source>
</evidence>
<keyword evidence="1" id="KW-0812">Transmembrane</keyword>
<feature type="signal peptide" evidence="2">
    <location>
        <begin position="1"/>
        <end position="18"/>
    </location>
</feature>
<feature type="domain" description="Reverse transcriptase" evidence="3">
    <location>
        <begin position="1"/>
        <end position="116"/>
    </location>
</feature>
<name>A0AAW2RFJ4_SESRA</name>
<organism evidence="4">
    <name type="scientific">Sesamum radiatum</name>
    <name type="common">Black benniseed</name>
    <dbReference type="NCBI Taxonomy" id="300843"/>
    <lineage>
        <taxon>Eukaryota</taxon>
        <taxon>Viridiplantae</taxon>
        <taxon>Streptophyta</taxon>
        <taxon>Embryophyta</taxon>
        <taxon>Tracheophyta</taxon>
        <taxon>Spermatophyta</taxon>
        <taxon>Magnoliopsida</taxon>
        <taxon>eudicotyledons</taxon>
        <taxon>Gunneridae</taxon>
        <taxon>Pentapetalae</taxon>
        <taxon>asterids</taxon>
        <taxon>lamiids</taxon>
        <taxon>Lamiales</taxon>
        <taxon>Pedaliaceae</taxon>
        <taxon>Sesamum</taxon>
    </lineage>
</organism>
<dbReference type="AlphaFoldDB" id="A0AAW2RFJ4"/>